<protein>
    <submittedName>
        <fullName evidence="1">Uncharacterized protein</fullName>
    </submittedName>
</protein>
<dbReference type="Proteomes" id="UP001153076">
    <property type="component" value="Unassembled WGS sequence"/>
</dbReference>
<evidence type="ECO:0000313" key="1">
    <source>
        <dbReference type="EMBL" id="KAJ8435718.1"/>
    </source>
</evidence>
<evidence type="ECO:0000313" key="2">
    <source>
        <dbReference type="Proteomes" id="UP001153076"/>
    </source>
</evidence>
<comment type="caution">
    <text evidence="1">The sequence shown here is derived from an EMBL/GenBank/DDBJ whole genome shotgun (WGS) entry which is preliminary data.</text>
</comment>
<keyword evidence="2" id="KW-1185">Reference proteome</keyword>
<organism evidence="1 2">
    <name type="scientific">Carnegiea gigantea</name>
    <dbReference type="NCBI Taxonomy" id="171969"/>
    <lineage>
        <taxon>Eukaryota</taxon>
        <taxon>Viridiplantae</taxon>
        <taxon>Streptophyta</taxon>
        <taxon>Embryophyta</taxon>
        <taxon>Tracheophyta</taxon>
        <taxon>Spermatophyta</taxon>
        <taxon>Magnoliopsida</taxon>
        <taxon>eudicotyledons</taxon>
        <taxon>Gunneridae</taxon>
        <taxon>Pentapetalae</taxon>
        <taxon>Caryophyllales</taxon>
        <taxon>Cactineae</taxon>
        <taxon>Cactaceae</taxon>
        <taxon>Cactoideae</taxon>
        <taxon>Echinocereeae</taxon>
        <taxon>Carnegiea</taxon>
    </lineage>
</organism>
<name>A0A9Q1QB48_9CARY</name>
<reference evidence="1" key="1">
    <citation type="submission" date="2022-04" db="EMBL/GenBank/DDBJ databases">
        <title>Carnegiea gigantea Genome sequencing and assembly v2.</title>
        <authorList>
            <person name="Copetti D."/>
            <person name="Sanderson M.J."/>
            <person name="Burquez A."/>
            <person name="Wojciechowski M.F."/>
        </authorList>
    </citation>
    <scope>NUCLEOTIDE SEQUENCE</scope>
    <source>
        <strain evidence="1">SGP5-SGP5p</strain>
        <tissue evidence="1">Aerial part</tissue>
    </source>
</reference>
<accession>A0A9Q1QB48</accession>
<dbReference type="EMBL" id="JAKOGI010000392">
    <property type="protein sequence ID" value="KAJ8435718.1"/>
    <property type="molecule type" value="Genomic_DNA"/>
</dbReference>
<dbReference type="AlphaFoldDB" id="A0A9Q1QB48"/>
<sequence>MLSYKLAVVEEAAEDYELPELHQPRARRPTLSSLKWCKRHSMLLSEAIELGMVCGFMAEGMKSALGSHGPWPQATSTGLPHPVPRFDLNAERLFAHDSHIPEMVSIIFYTMVIDDAVEFSLSLRLTMNVVMITIKGSEELRPLVQPIPANPVLAGNPSRGRTSSFPSFHDIVQAAEYVRDNLHWSKTETSSLRPNLLAWNFSAYCPKFNRIVAMQFMHATNIPKMVQAIFYAMVINDAARLQLNRREIGESLMSDLQKLRWDAIEAWLLFIEDKLKDARQ</sequence>
<proteinExistence type="predicted"/>
<gene>
    <name evidence="1" type="ORF">Cgig2_002675</name>
</gene>